<dbReference type="STRING" id="1147123.SAMN05443428_10664"/>
<evidence type="ECO:0000259" key="4">
    <source>
        <dbReference type="Pfam" id="PF01522"/>
    </source>
</evidence>
<dbReference type="Pfam" id="PF01522">
    <property type="entry name" value="Polysacc_deac_1"/>
    <property type="match status" value="1"/>
</dbReference>
<dbReference type="Proteomes" id="UP000190105">
    <property type="component" value="Unassembled WGS sequence"/>
</dbReference>
<dbReference type="OrthoDB" id="9778320at2"/>
<keyword evidence="2 3" id="KW-0732">Signal</keyword>
<dbReference type="PROSITE" id="PS51257">
    <property type="entry name" value="PROKAR_LIPOPROTEIN"/>
    <property type="match status" value="1"/>
</dbReference>
<proteinExistence type="predicted"/>
<dbReference type="SUPFAM" id="SSF88713">
    <property type="entry name" value="Glycoside hydrolase/deacetylase"/>
    <property type="match status" value="1"/>
</dbReference>
<evidence type="ECO:0000256" key="2">
    <source>
        <dbReference type="ARBA" id="ARBA00022729"/>
    </source>
</evidence>
<comment type="subcellular location">
    <subcellularLocation>
        <location evidence="1">Secreted</location>
    </subcellularLocation>
</comment>
<dbReference type="GO" id="GO:0016810">
    <property type="term" value="F:hydrolase activity, acting on carbon-nitrogen (but not peptide) bonds"/>
    <property type="evidence" value="ECO:0007669"/>
    <property type="project" value="InterPro"/>
</dbReference>
<name>A0A1T4X5R8_9CLOT</name>
<evidence type="ECO:0000256" key="3">
    <source>
        <dbReference type="SAM" id="SignalP"/>
    </source>
</evidence>
<dbReference type="GO" id="GO:0005975">
    <property type="term" value="P:carbohydrate metabolic process"/>
    <property type="evidence" value="ECO:0007669"/>
    <property type="project" value="InterPro"/>
</dbReference>
<dbReference type="InterPro" id="IPR002509">
    <property type="entry name" value="NODB_dom"/>
</dbReference>
<dbReference type="RefSeq" id="WP_078696056.1">
    <property type="nucleotide sequence ID" value="NZ_FUYH01000006.1"/>
</dbReference>
<sequence>MINNLTKAAAIIILSALLTACSINTEAKTANQVKQEESNIQNISQNVAEKIEDKPDNSSIIPNEAGKIMILMYHDIGQREGEWVRTPENFRKDLQTLYDKGYRLISVKDYINGNINVPKGTTPVIITFDDGTLGQFNMIKTNEGYTVDPNCAVGILEDFNKKHPDFGQKATFYVYYPVPFRQKDLIDLKFKHLTNDGMDIGNHTFSHENLRNLSKEDIQKALGKNVLETKKYLPDYEVDSLALPYGIKPKLENLKQYVVRGEYSDIKYENKAVLLVGSNPAYPIYSTKTKTDAIPRIRASEMNTSGTGLYDWLEYFDKHPKERYISDGDVNTISIPIDKEKEINKDKLNSKEVILIK</sequence>
<dbReference type="EMBL" id="FUYH01000006">
    <property type="protein sequence ID" value="SKA84769.1"/>
    <property type="molecule type" value="Genomic_DNA"/>
</dbReference>
<dbReference type="InterPro" id="IPR011330">
    <property type="entry name" value="Glyco_hydro/deAcase_b/a-brl"/>
</dbReference>
<protein>
    <submittedName>
        <fullName evidence="5">Polysaccharide deacetylase</fullName>
    </submittedName>
</protein>
<dbReference type="Gene3D" id="3.20.20.370">
    <property type="entry name" value="Glycoside hydrolase/deacetylase"/>
    <property type="match status" value="1"/>
</dbReference>
<accession>A0A1T4X5R8</accession>
<dbReference type="PANTHER" id="PTHR34216:SF3">
    <property type="entry name" value="POLY-BETA-1,6-N-ACETYL-D-GLUCOSAMINE N-DEACETYLASE"/>
    <property type="match status" value="1"/>
</dbReference>
<gene>
    <name evidence="5" type="ORF">SAMN05443428_10664</name>
</gene>
<feature type="domain" description="NodB homology" evidence="4">
    <location>
        <begin position="120"/>
        <end position="248"/>
    </location>
</feature>
<dbReference type="InterPro" id="IPR051398">
    <property type="entry name" value="Polysacch_Deacetylase"/>
</dbReference>
<evidence type="ECO:0000256" key="1">
    <source>
        <dbReference type="ARBA" id="ARBA00004613"/>
    </source>
</evidence>
<reference evidence="6" key="1">
    <citation type="submission" date="2017-02" db="EMBL/GenBank/DDBJ databases">
        <authorList>
            <person name="Varghese N."/>
            <person name="Submissions S."/>
        </authorList>
    </citation>
    <scope>NUCLEOTIDE SEQUENCE [LARGE SCALE GENOMIC DNA]</scope>
    <source>
        <strain evidence="6">USBA 833</strain>
    </source>
</reference>
<feature type="signal peptide" evidence="3">
    <location>
        <begin position="1"/>
        <end position="27"/>
    </location>
</feature>
<dbReference type="AlphaFoldDB" id="A0A1T4X5R8"/>
<organism evidence="5 6">
    <name type="scientific">Caloramator quimbayensis</name>
    <dbReference type="NCBI Taxonomy" id="1147123"/>
    <lineage>
        <taxon>Bacteria</taxon>
        <taxon>Bacillati</taxon>
        <taxon>Bacillota</taxon>
        <taxon>Clostridia</taxon>
        <taxon>Eubacteriales</taxon>
        <taxon>Clostridiaceae</taxon>
        <taxon>Caloramator</taxon>
    </lineage>
</organism>
<evidence type="ECO:0000313" key="5">
    <source>
        <dbReference type="EMBL" id="SKA84769.1"/>
    </source>
</evidence>
<keyword evidence="6" id="KW-1185">Reference proteome</keyword>
<dbReference type="GO" id="GO:0005576">
    <property type="term" value="C:extracellular region"/>
    <property type="evidence" value="ECO:0007669"/>
    <property type="project" value="UniProtKB-SubCell"/>
</dbReference>
<evidence type="ECO:0000313" key="6">
    <source>
        <dbReference type="Proteomes" id="UP000190105"/>
    </source>
</evidence>
<feature type="chain" id="PRO_5012639972" evidence="3">
    <location>
        <begin position="28"/>
        <end position="357"/>
    </location>
</feature>
<dbReference type="PANTHER" id="PTHR34216">
    <property type="match status" value="1"/>
</dbReference>